<dbReference type="SUPFAM" id="SSF110035">
    <property type="entry name" value="GDNF receptor-like"/>
    <property type="match status" value="2"/>
</dbReference>
<keyword evidence="7" id="KW-0325">Glycoprotein</keyword>
<evidence type="ECO:0000256" key="9">
    <source>
        <dbReference type="SAM" id="SignalP"/>
    </source>
</evidence>
<proteinExistence type="inferred from homology"/>
<dbReference type="GO" id="GO:0009897">
    <property type="term" value="C:external side of plasma membrane"/>
    <property type="evidence" value="ECO:0007669"/>
    <property type="project" value="TreeGrafter"/>
</dbReference>
<evidence type="ECO:0000256" key="5">
    <source>
        <dbReference type="ARBA" id="ARBA00023136"/>
    </source>
</evidence>
<dbReference type="PANTHER" id="PTHR10269:SF12">
    <property type="entry name" value="GLIAL CELL LINE-DERIVED NEUROTROPHIC FAMILY RECEPTOR-LIKE, ISOFORM E"/>
    <property type="match status" value="1"/>
</dbReference>
<dbReference type="GO" id="GO:0038023">
    <property type="term" value="F:signaling receptor activity"/>
    <property type="evidence" value="ECO:0007669"/>
    <property type="project" value="InterPro"/>
</dbReference>
<comment type="similarity">
    <text evidence="2">Belongs to the GDNFR family.</text>
</comment>
<feature type="domain" description="GDNF/GAS1" evidence="10">
    <location>
        <begin position="162"/>
        <end position="239"/>
    </location>
</feature>
<sequence>MYGAWSFLFLLAAVSCVAASEFPERECCDPEYPPALPTIPSTTVITSTDRSGPNLKTAIAILNCLLARQLCFEDPSCSAILEIIPRVCGPELVACSTVTVTKCQAALRTLQAFPFFKPTCLCREPHVDPECNSFRDFLFDHPCVFVLKKEKDPYPVDALPTCNHALSVCSQERKCIKLFEDFKLNCKVRDNKCRMEDRNLCHDSWANLRRSPMFGCICPNNNMKRRCDRIFSVVNHNPCVDYFLLFSGPDVTNSIQTDSVLNKQPSVNFPSFILPPKAHPTHGNSHVHDTNRTQRTGTVTSTGTDFHAPLEETLITSLQIPELVGPGERDFLMF</sequence>
<dbReference type="PANTHER" id="PTHR10269">
    <property type="entry name" value="GDNF RECEPTOR ALPHA"/>
    <property type="match status" value="1"/>
</dbReference>
<keyword evidence="4 9" id="KW-0732">Signal</keyword>
<dbReference type="SMART" id="SM00907">
    <property type="entry name" value="GDNF"/>
    <property type="match status" value="2"/>
</dbReference>
<evidence type="ECO:0000256" key="6">
    <source>
        <dbReference type="ARBA" id="ARBA00023170"/>
    </source>
</evidence>
<evidence type="ECO:0000313" key="11">
    <source>
        <dbReference type="EMBL" id="JAV96772.1"/>
    </source>
</evidence>
<evidence type="ECO:0000256" key="3">
    <source>
        <dbReference type="ARBA" id="ARBA00022475"/>
    </source>
</evidence>
<dbReference type="Pfam" id="PF02351">
    <property type="entry name" value="GDNF"/>
    <property type="match status" value="2"/>
</dbReference>
<comment type="subcellular location">
    <subcellularLocation>
        <location evidence="1">Cell membrane</location>
    </subcellularLocation>
</comment>
<feature type="chain" id="PRO_5013208729" description="GDNF/GAS1 domain-containing protein" evidence="9">
    <location>
        <begin position="20"/>
        <end position="334"/>
    </location>
</feature>
<dbReference type="GO" id="GO:0043235">
    <property type="term" value="C:receptor complex"/>
    <property type="evidence" value="ECO:0007669"/>
    <property type="project" value="TreeGrafter"/>
</dbReference>
<dbReference type="GO" id="GO:0007399">
    <property type="term" value="P:nervous system development"/>
    <property type="evidence" value="ECO:0007669"/>
    <property type="project" value="TreeGrafter"/>
</dbReference>
<evidence type="ECO:0000259" key="10">
    <source>
        <dbReference type="SMART" id="SM00907"/>
    </source>
</evidence>
<evidence type="ECO:0000256" key="4">
    <source>
        <dbReference type="ARBA" id="ARBA00022729"/>
    </source>
</evidence>
<evidence type="ECO:0000256" key="1">
    <source>
        <dbReference type="ARBA" id="ARBA00004236"/>
    </source>
</evidence>
<feature type="signal peptide" evidence="9">
    <location>
        <begin position="1"/>
        <end position="19"/>
    </location>
</feature>
<keyword evidence="6" id="KW-0675">Receptor</keyword>
<name>A0A1Y1NFT1_PHOPY</name>
<dbReference type="InterPro" id="IPR003438">
    <property type="entry name" value="GDNF_rcpt"/>
</dbReference>
<accession>A0A1Y1NFT1</accession>
<reference evidence="11" key="1">
    <citation type="journal article" date="2016" name="Sci. Rep.">
        <title>Molecular characterization of firefly nuptial gifts: a multi-omics approach sheds light on postcopulatory sexual selection.</title>
        <authorList>
            <person name="Al-Wathiqui N."/>
            <person name="Fallon T.R."/>
            <person name="South A."/>
            <person name="Weng J.K."/>
            <person name="Lewis S.M."/>
        </authorList>
    </citation>
    <scope>NUCLEOTIDE SEQUENCE</scope>
</reference>
<dbReference type="AlphaFoldDB" id="A0A1Y1NFT1"/>
<evidence type="ECO:0000256" key="8">
    <source>
        <dbReference type="SAM" id="MobiDB-lite"/>
    </source>
</evidence>
<protein>
    <recommendedName>
        <fullName evidence="10">GDNF/GAS1 domain-containing protein</fullName>
    </recommendedName>
</protein>
<evidence type="ECO:0000256" key="7">
    <source>
        <dbReference type="ARBA" id="ARBA00023180"/>
    </source>
</evidence>
<dbReference type="InterPro" id="IPR016017">
    <property type="entry name" value="GDNF/GAS1"/>
</dbReference>
<feature type="domain" description="GDNF/GAS1" evidence="10">
    <location>
        <begin position="64"/>
        <end position="143"/>
    </location>
</feature>
<dbReference type="GO" id="GO:0007169">
    <property type="term" value="P:cell surface receptor protein tyrosine kinase signaling pathway"/>
    <property type="evidence" value="ECO:0007669"/>
    <property type="project" value="UniProtKB-ARBA"/>
</dbReference>
<dbReference type="InterPro" id="IPR037193">
    <property type="entry name" value="GDNF_alpha"/>
</dbReference>
<keyword evidence="3" id="KW-1003">Cell membrane</keyword>
<dbReference type="EMBL" id="GEZM01003491">
    <property type="protein sequence ID" value="JAV96772.1"/>
    <property type="molecule type" value="Transcribed_RNA"/>
</dbReference>
<organism evidence="11">
    <name type="scientific">Photinus pyralis</name>
    <name type="common">Common eastern firefly</name>
    <name type="synonym">Lampyris pyralis</name>
    <dbReference type="NCBI Taxonomy" id="7054"/>
    <lineage>
        <taxon>Eukaryota</taxon>
        <taxon>Metazoa</taxon>
        <taxon>Ecdysozoa</taxon>
        <taxon>Arthropoda</taxon>
        <taxon>Hexapoda</taxon>
        <taxon>Insecta</taxon>
        <taxon>Pterygota</taxon>
        <taxon>Neoptera</taxon>
        <taxon>Endopterygota</taxon>
        <taxon>Coleoptera</taxon>
        <taxon>Polyphaga</taxon>
        <taxon>Elateriformia</taxon>
        <taxon>Elateroidea</taxon>
        <taxon>Lampyridae</taxon>
        <taxon>Lampyrinae</taxon>
        <taxon>Photinus</taxon>
    </lineage>
</organism>
<evidence type="ECO:0000256" key="2">
    <source>
        <dbReference type="ARBA" id="ARBA00005961"/>
    </source>
</evidence>
<keyword evidence="5" id="KW-0472">Membrane</keyword>
<feature type="region of interest" description="Disordered" evidence="8">
    <location>
        <begin position="280"/>
        <end position="300"/>
    </location>
</feature>